<sequence>MIYNLDQFIIDTVRFEVVRGGEEVVLQPKAKRLLIALVEADGALVTKAKIIDELWDGRAISDSALSSQVKALRKALGDTDRPYRIIGTAHGEGFRILAPIEKAGAAVPAQVSPVGEEAEQPVIGERPRIAVLPFRTIGTDRYAPLTEALPDEIITALSRSRSMHVLARGSSFQFPSLTSDLAAVREKLDVQYCLSGSIEEAGERLVIRVELADTRDGSVVWSNEFEAPREAIHEIRSDIVGQVVAGIDFRTPLHEMERLRLIVPDKLSAWENYHVGISNVFSLGRPDYVVATDHFRRAIAIDPWFSRAHAGLSHVNWWQMVQQNQDIGAAAREEMFRAADEAVAADPLDPFASLVRGRSAWLAGRIEEAITWFKRSINLSPSYGMAHGAMANLNTLIGRPDVAMPHVEQAIHLSPIDPWRHNMYAVQAALFLQQGRFEEAAKATDNSMVIPHDSLIVLQCGVVAYHFAGRGEDADRLAKLIIRANPNSDLGGSRRAIPVNSEAFRKLQDDAFAAHGLA</sequence>
<keyword evidence="5" id="KW-1185">Reference proteome</keyword>
<dbReference type="SMART" id="SM00028">
    <property type="entry name" value="TPR"/>
    <property type="match status" value="3"/>
</dbReference>
<dbReference type="InterPro" id="IPR019734">
    <property type="entry name" value="TPR_rpt"/>
</dbReference>
<protein>
    <submittedName>
        <fullName evidence="4">Winged helix-turn-helix domain-containing protein</fullName>
    </submittedName>
</protein>
<dbReference type="InterPro" id="IPR016032">
    <property type="entry name" value="Sig_transdc_resp-reg_C-effctor"/>
</dbReference>
<comment type="caution">
    <text evidence="4">The sequence shown here is derived from an EMBL/GenBank/DDBJ whole genome shotgun (WGS) entry which is preliminary data.</text>
</comment>
<dbReference type="PANTHER" id="PTHR12558">
    <property type="entry name" value="CELL DIVISION CYCLE 16,23,27"/>
    <property type="match status" value="1"/>
</dbReference>
<dbReference type="SUPFAM" id="SSF46894">
    <property type="entry name" value="C-terminal effector domain of the bipartite response regulators"/>
    <property type="match status" value="1"/>
</dbReference>
<evidence type="ECO:0000313" key="4">
    <source>
        <dbReference type="EMBL" id="MBX7456908.1"/>
    </source>
</evidence>
<organism evidence="4 5">
    <name type="scientific">Qipengyuania polymorpha</name>
    <dbReference type="NCBI Taxonomy" id="2867234"/>
    <lineage>
        <taxon>Bacteria</taxon>
        <taxon>Pseudomonadati</taxon>
        <taxon>Pseudomonadota</taxon>
        <taxon>Alphaproteobacteria</taxon>
        <taxon>Sphingomonadales</taxon>
        <taxon>Erythrobacteraceae</taxon>
        <taxon>Qipengyuania</taxon>
    </lineage>
</organism>
<dbReference type="Gene3D" id="3.40.50.10610">
    <property type="entry name" value="ABC-type transport auxiliary lipoprotein component"/>
    <property type="match status" value="1"/>
</dbReference>
<feature type="DNA-binding region" description="OmpR/PhoB-type" evidence="2">
    <location>
        <begin position="1"/>
        <end position="98"/>
    </location>
</feature>
<dbReference type="Pfam" id="PF13432">
    <property type="entry name" value="TPR_16"/>
    <property type="match status" value="1"/>
</dbReference>
<accession>A0ABS7J0F6</accession>
<dbReference type="EMBL" id="JAIGNK010000001">
    <property type="protein sequence ID" value="MBX7456908.1"/>
    <property type="molecule type" value="Genomic_DNA"/>
</dbReference>
<dbReference type="Gene3D" id="1.10.10.10">
    <property type="entry name" value="Winged helix-like DNA-binding domain superfamily/Winged helix DNA-binding domain"/>
    <property type="match status" value="1"/>
</dbReference>
<reference evidence="4 5" key="1">
    <citation type="submission" date="2021-08" db="EMBL/GenBank/DDBJ databases">
        <title>Comparative Genomics Analysis of the Genus Qipengyuania Reveals Extensive Genetic Diversity and Metabolic Versatility, Including the Description of Fifteen Novel Species.</title>
        <authorList>
            <person name="Liu Y."/>
        </authorList>
    </citation>
    <scope>NUCLEOTIDE SEQUENCE [LARGE SCALE GENOMIC DNA]</scope>
    <source>
        <strain evidence="4 5">1NDH17</strain>
    </source>
</reference>
<dbReference type="RefSeq" id="WP_221572324.1">
    <property type="nucleotide sequence ID" value="NZ_JAIGNK010000001.1"/>
</dbReference>
<dbReference type="Pfam" id="PF00486">
    <property type="entry name" value="Trans_reg_C"/>
    <property type="match status" value="1"/>
</dbReference>
<dbReference type="InterPro" id="IPR036388">
    <property type="entry name" value="WH-like_DNA-bd_sf"/>
</dbReference>
<dbReference type="SUPFAM" id="SSF48452">
    <property type="entry name" value="TPR-like"/>
    <property type="match status" value="1"/>
</dbReference>
<name>A0ABS7J0F6_9SPHN</name>
<dbReference type="CDD" id="cd00383">
    <property type="entry name" value="trans_reg_C"/>
    <property type="match status" value="1"/>
</dbReference>
<dbReference type="InterPro" id="IPR011990">
    <property type="entry name" value="TPR-like_helical_dom_sf"/>
</dbReference>
<dbReference type="Gene3D" id="1.25.40.10">
    <property type="entry name" value="Tetratricopeptide repeat domain"/>
    <property type="match status" value="1"/>
</dbReference>
<dbReference type="PANTHER" id="PTHR12558:SF33">
    <property type="entry name" value="BLL7664 PROTEIN"/>
    <property type="match status" value="1"/>
</dbReference>
<gene>
    <name evidence="4" type="ORF">K3152_01490</name>
</gene>
<dbReference type="InterPro" id="IPR001867">
    <property type="entry name" value="OmpR/PhoB-type_DNA-bd"/>
</dbReference>
<keyword evidence="1 2" id="KW-0238">DNA-binding</keyword>
<evidence type="ECO:0000313" key="5">
    <source>
        <dbReference type="Proteomes" id="UP000783253"/>
    </source>
</evidence>
<dbReference type="Proteomes" id="UP000783253">
    <property type="component" value="Unassembled WGS sequence"/>
</dbReference>
<evidence type="ECO:0000256" key="1">
    <source>
        <dbReference type="ARBA" id="ARBA00023125"/>
    </source>
</evidence>
<feature type="domain" description="OmpR/PhoB-type" evidence="3">
    <location>
        <begin position="1"/>
        <end position="98"/>
    </location>
</feature>
<evidence type="ECO:0000256" key="2">
    <source>
        <dbReference type="PROSITE-ProRule" id="PRU01091"/>
    </source>
</evidence>
<proteinExistence type="predicted"/>
<evidence type="ECO:0000259" key="3">
    <source>
        <dbReference type="PROSITE" id="PS51755"/>
    </source>
</evidence>
<dbReference type="PROSITE" id="PS51755">
    <property type="entry name" value="OMPR_PHOB"/>
    <property type="match status" value="1"/>
</dbReference>
<dbReference type="SMART" id="SM00862">
    <property type="entry name" value="Trans_reg_C"/>
    <property type="match status" value="1"/>
</dbReference>